<dbReference type="InterPro" id="IPR016162">
    <property type="entry name" value="Ald_DH_N"/>
</dbReference>
<evidence type="ECO:0000256" key="5">
    <source>
        <dbReference type="PIRSR" id="PIRSR036492-1"/>
    </source>
</evidence>
<keyword evidence="3" id="KW-0520">NAD</keyword>
<gene>
    <name evidence="9" type="ORF">ATO7_02210</name>
</gene>
<name>A0A1Y1SH73_9GAMM</name>
<evidence type="ECO:0000313" key="10">
    <source>
        <dbReference type="Proteomes" id="UP000192342"/>
    </source>
</evidence>
<feature type="active site" evidence="5">
    <location>
        <position position="261"/>
    </location>
</feature>
<dbReference type="GO" id="GO:0006081">
    <property type="term" value="P:aldehyde metabolic process"/>
    <property type="evidence" value="ECO:0007669"/>
    <property type="project" value="InterPro"/>
</dbReference>
<evidence type="ECO:0000256" key="6">
    <source>
        <dbReference type="PROSITE-ProRule" id="PRU10007"/>
    </source>
</evidence>
<evidence type="ECO:0000256" key="7">
    <source>
        <dbReference type="RuleBase" id="RU003345"/>
    </source>
</evidence>
<protein>
    <recommendedName>
        <fullName evidence="4">Aldehyde dehydrogenase</fullName>
    </recommendedName>
</protein>
<dbReference type="Proteomes" id="UP000192342">
    <property type="component" value="Unassembled WGS sequence"/>
</dbReference>
<proteinExistence type="inferred from homology"/>
<dbReference type="FunFam" id="3.40.605.10:FF:000004">
    <property type="entry name" value="Aldehyde dehydrogenase"/>
    <property type="match status" value="1"/>
</dbReference>
<evidence type="ECO:0000256" key="4">
    <source>
        <dbReference type="PIRNR" id="PIRNR036492"/>
    </source>
</evidence>
<comment type="similarity">
    <text evidence="1 4 7">Belongs to the aldehyde dehydrogenase family.</text>
</comment>
<dbReference type="PROSITE" id="PS00687">
    <property type="entry name" value="ALDEHYDE_DEHYDR_GLU"/>
    <property type="match status" value="1"/>
</dbReference>
<sequence length="484" mass="53000">MMSMHDTAAQDAPSADSAELDAVLRQQRNAYERARSPSLIQRRKALRTLSRLLQDNRDAIVAALHSDFGHRSSDETRIAEIGATVANIEFARRHLAAWMRPRRRSTSMWFLPGANRVQAQPLGVVGIMAPWNYPINLAVSPLASALAAGNRAMIKMSEYTPASSQLLKQLLAQAFDQDQVAVFGGGPAESEHFSALPFDHLLFTGSTAVGRKVMAAAAANLTPLTLELGGKSPVIVASDYPMEEAASRVLWGKTTNAGQTCVAPDYVLVPQGRARDFVIWMSRHYRQRFPDGAQGQDYSSIIDQRNYQRLGQLVETAQSGGAEVVPLEPHTEALAAARKFPLTLILNPADDSRVMREEIFGPVLPVLEVPDVDHAVQRINAGERPLALYLFSHSEKIQQAVMKNTHAGGVTINDVMLQYLQVAQPFGGVGASGFGRYHGREGFETFSHMKAVFVQRGFGRFTGLKLLYPPYGPLSRRLISLMGG</sequence>
<dbReference type="PANTHER" id="PTHR43570:SF20">
    <property type="entry name" value="ALDEHYDE DEHYDROGENASE ALDX-RELATED"/>
    <property type="match status" value="1"/>
</dbReference>
<dbReference type="InterPro" id="IPR015590">
    <property type="entry name" value="Aldehyde_DH_dom"/>
</dbReference>
<dbReference type="InterPro" id="IPR016161">
    <property type="entry name" value="Ald_DH/histidinol_DH"/>
</dbReference>
<dbReference type="InterPro" id="IPR029510">
    <property type="entry name" value="Ald_DH_CS_GLU"/>
</dbReference>
<reference evidence="9 10" key="1">
    <citation type="submission" date="2013-04" db="EMBL/GenBank/DDBJ databases">
        <title>Oceanococcus atlanticus 22II-S10r2 Genome Sequencing.</title>
        <authorList>
            <person name="Lai Q."/>
            <person name="Li G."/>
            <person name="Shao Z."/>
        </authorList>
    </citation>
    <scope>NUCLEOTIDE SEQUENCE [LARGE SCALE GENOMIC DNA]</scope>
    <source>
        <strain evidence="9 10">22II-S10r2</strain>
    </source>
</reference>
<dbReference type="GO" id="GO:0005737">
    <property type="term" value="C:cytoplasm"/>
    <property type="evidence" value="ECO:0007669"/>
    <property type="project" value="TreeGrafter"/>
</dbReference>
<keyword evidence="2 4" id="KW-0560">Oxidoreductase</keyword>
<comment type="caution">
    <text evidence="9">The sequence shown here is derived from an EMBL/GenBank/DDBJ whole genome shotgun (WGS) entry which is preliminary data.</text>
</comment>
<evidence type="ECO:0000256" key="3">
    <source>
        <dbReference type="ARBA" id="ARBA00023027"/>
    </source>
</evidence>
<dbReference type="CDD" id="cd07133">
    <property type="entry name" value="ALDH_CALDH_CalB"/>
    <property type="match status" value="1"/>
</dbReference>
<dbReference type="Pfam" id="PF00171">
    <property type="entry name" value="Aldedh"/>
    <property type="match status" value="1"/>
</dbReference>
<dbReference type="PIRSF" id="PIRSF036492">
    <property type="entry name" value="ALDH"/>
    <property type="match status" value="1"/>
</dbReference>
<dbReference type="AlphaFoldDB" id="A0A1Y1SH73"/>
<keyword evidence="10" id="KW-1185">Reference proteome</keyword>
<evidence type="ECO:0000313" key="9">
    <source>
        <dbReference type="EMBL" id="ORE88651.1"/>
    </source>
</evidence>
<dbReference type="InterPro" id="IPR016163">
    <property type="entry name" value="Ald_DH_C"/>
</dbReference>
<evidence type="ECO:0000259" key="8">
    <source>
        <dbReference type="Pfam" id="PF00171"/>
    </source>
</evidence>
<evidence type="ECO:0000256" key="1">
    <source>
        <dbReference type="ARBA" id="ARBA00009986"/>
    </source>
</evidence>
<feature type="domain" description="Aldehyde dehydrogenase" evidence="8">
    <location>
        <begin position="9"/>
        <end position="452"/>
    </location>
</feature>
<dbReference type="InterPro" id="IPR012394">
    <property type="entry name" value="Aldehyde_DH_NAD(P)"/>
</dbReference>
<dbReference type="PANTHER" id="PTHR43570">
    <property type="entry name" value="ALDEHYDE DEHYDROGENASE"/>
    <property type="match status" value="1"/>
</dbReference>
<feature type="active site" evidence="5 6">
    <location>
        <position position="227"/>
    </location>
</feature>
<dbReference type="EMBL" id="AQQV01000001">
    <property type="protein sequence ID" value="ORE88651.1"/>
    <property type="molecule type" value="Genomic_DNA"/>
</dbReference>
<organism evidence="9 10">
    <name type="scientific">Oceanococcus atlanticus</name>
    <dbReference type="NCBI Taxonomy" id="1317117"/>
    <lineage>
        <taxon>Bacteria</taxon>
        <taxon>Pseudomonadati</taxon>
        <taxon>Pseudomonadota</taxon>
        <taxon>Gammaproteobacteria</taxon>
        <taxon>Chromatiales</taxon>
        <taxon>Oceanococcaceae</taxon>
        <taxon>Oceanococcus</taxon>
    </lineage>
</organism>
<evidence type="ECO:0000256" key="2">
    <source>
        <dbReference type="ARBA" id="ARBA00023002"/>
    </source>
</evidence>
<dbReference type="Gene3D" id="3.40.605.10">
    <property type="entry name" value="Aldehyde Dehydrogenase, Chain A, domain 1"/>
    <property type="match status" value="1"/>
</dbReference>
<dbReference type="STRING" id="1317117.ATO7_02210"/>
<accession>A0A1Y1SH73</accession>
<dbReference type="SUPFAM" id="SSF53720">
    <property type="entry name" value="ALDH-like"/>
    <property type="match status" value="1"/>
</dbReference>
<dbReference type="GO" id="GO:0004029">
    <property type="term" value="F:aldehyde dehydrogenase (NAD+) activity"/>
    <property type="evidence" value="ECO:0007669"/>
    <property type="project" value="TreeGrafter"/>
</dbReference>
<dbReference type="Gene3D" id="3.40.309.10">
    <property type="entry name" value="Aldehyde Dehydrogenase, Chain A, domain 2"/>
    <property type="match status" value="1"/>
</dbReference>